<keyword evidence="3" id="KW-0808">Transferase</keyword>
<dbReference type="EC" id="2.1.1.63" evidence="3"/>
<dbReference type="Pfam" id="PF01035">
    <property type="entry name" value="DNA_binding_1"/>
    <property type="match status" value="1"/>
</dbReference>
<sequence>MSAVCNPGSSPQTGVVNTATAPCRYGAVLVAASERGICDIQLGVDRETLVDNYRCTATNDVNWVVGDEQPEWLATVLKLVQNPKCALDYPLDVRGTTFQKLVWEALCNVSLGQTTTYSALAEAIGKPKAYRAVGAACGANRLALVIPCHRALRKGQGPLDYRWGADIKQQILMAEASWALDPP</sequence>
<dbReference type="CDD" id="cd06445">
    <property type="entry name" value="ATase"/>
    <property type="match status" value="1"/>
</dbReference>
<dbReference type="GO" id="GO:0006281">
    <property type="term" value="P:DNA repair"/>
    <property type="evidence" value="ECO:0007669"/>
    <property type="project" value="InterPro"/>
</dbReference>
<evidence type="ECO:0000259" key="2">
    <source>
        <dbReference type="Pfam" id="PF01035"/>
    </source>
</evidence>
<dbReference type="SUPFAM" id="SSF53155">
    <property type="entry name" value="Methylated DNA-protein cysteine methyltransferase domain"/>
    <property type="match status" value="1"/>
</dbReference>
<dbReference type="GO" id="GO:0032259">
    <property type="term" value="P:methylation"/>
    <property type="evidence" value="ECO:0007669"/>
    <property type="project" value="UniProtKB-KW"/>
</dbReference>
<reference evidence="3" key="1">
    <citation type="submission" date="2019-09" db="EMBL/GenBank/DDBJ databases">
        <title>Characterisation of the sponge microbiome using genome-centric metagenomics.</title>
        <authorList>
            <person name="Engelberts J.P."/>
            <person name="Robbins S.J."/>
            <person name="De Goeij J.M."/>
            <person name="Aranda M."/>
            <person name="Bell S.C."/>
            <person name="Webster N.S."/>
        </authorList>
    </citation>
    <scope>NUCLEOTIDE SEQUENCE</scope>
    <source>
        <strain evidence="3">SB0662_bin_9</strain>
    </source>
</reference>
<keyword evidence="3" id="KW-0489">Methyltransferase</keyword>
<protein>
    <submittedName>
        <fullName evidence="3">Methylated-DNA--[protein]-cysteine S-methyltransferase</fullName>
        <ecNumber evidence="3">2.1.1.63</ecNumber>
    </submittedName>
</protein>
<dbReference type="SUPFAM" id="SSF46767">
    <property type="entry name" value="Methylated DNA-protein cysteine methyltransferase, C-terminal domain"/>
    <property type="match status" value="1"/>
</dbReference>
<dbReference type="InterPro" id="IPR036388">
    <property type="entry name" value="WH-like_DNA-bd_sf"/>
</dbReference>
<dbReference type="GO" id="GO:0003908">
    <property type="term" value="F:methylated-DNA-[protein]-cysteine S-methyltransferase activity"/>
    <property type="evidence" value="ECO:0007669"/>
    <property type="project" value="UniProtKB-EC"/>
</dbReference>
<dbReference type="PANTHER" id="PTHR10815:SF14">
    <property type="entry name" value="BIFUNCTIONAL TRANSCRIPTIONAL ACTIVATOR_DNA REPAIR ENZYME ADA"/>
    <property type="match status" value="1"/>
</dbReference>
<dbReference type="EMBL" id="VXPY01000121">
    <property type="protein sequence ID" value="MYD91944.1"/>
    <property type="molecule type" value="Genomic_DNA"/>
</dbReference>
<dbReference type="NCBIfam" id="TIGR00589">
    <property type="entry name" value="ogt"/>
    <property type="match status" value="1"/>
</dbReference>
<evidence type="ECO:0000256" key="1">
    <source>
        <dbReference type="ARBA" id="ARBA00022763"/>
    </source>
</evidence>
<keyword evidence="1" id="KW-0227">DNA damage</keyword>
<gene>
    <name evidence="3" type="ORF">F4Y08_16710</name>
</gene>
<proteinExistence type="predicted"/>
<evidence type="ECO:0000313" key="3">
    <source>
        <dbReference type="EMBL" id="MYD91944.1"/>
    </source>
</evidence>
<dbReference type="AlphaFoldDB" id="A0A6B1E020"/>
<name>A0A6B1E020_9CHLR</name>
<dbReference type="Gene3D" id="1.10.10.10">
    <property type="entry name" value="Winged helix-like DNA-binding domain superfamily/Winged helix DNA-binding domain"/>
    <property type="match status" value="1"/>
</dbReference>
<accession>A0A6B1E020</accession>
<organism evidence="3">
    <name type="scientific">Caldilineaceae bacterium SB0662_bin_9</name>
    <dbReference type="NCBI Taxonomy" id="2605258"/>
    <lineage>
        <taxon>Bacteria</taxon>
        <taxon>Bacillati</taxon>
        <taxon>Chloroflexota</taxon>
        <taxon>Caldilineae</taxon>
        <taxon>Caldilineales</taxon>
        <taxon>Caldilineaceae</taxon>
    </lineage>
</organism>
<feature type="domain" description="Methylated-DNA-[protein]-cysteine S-methyltransferase DNA binding" evidence="2">
    <location>
        <begin position="98"/>
        <end position="176"/>
    </location>
</feature>
<dbReference type="Gene3D" id="3.30.160.70">
    <property type="entry name" value="Methylated DNA-protein cysteine methyltransferase domain"/>
    <property type="match status" value="1"/>
</dbReference>
<dbReference type="InterPro" id="IPR014048">
    <property type="entry name" value="MethylDNA_cys_MeTrfase_DNA-bd"/>
</dbReference>
<dbReference type="PANTHER" id="PTHR10815">
    <property type="entry name" value="METHYLATED-DNA--PROTEIN-CYSTEINE METHYLTRANSFERASE"/>
    <property type="match status" value="1"/>
</dbReference>
<dbReference type="InterPro" id="IPR036631">
    <property type="entry name" value="MGMT_N_sf"/>
</dbReference>
<dbReference type="InterPro" id="IPR036217">
    <property type="entry name" value="MethylDNA_cys_MeTrfase_DNAb"/>
</dbReference>
<comment type="caution">
    <text evidence="3">The sequence shown here is derived from an EMBL/GenBank/DDBJ whole genome shotgun (WGS) entry which is preliminary data.</text>
</comment>